<dbReference type="GO" id="GO:0003676">
    <property type="term" value="F:nucleic acid binding"/>
    <property type="evidence" value="ECO:0007669"/>
    <property type="project" value="InterPro"/>
</dbReference>
<feature type="domain" description="TNase-like" evidence="1">
    <location>
        <begin position="47"/>
        <end position="175"/>
    </location>
</feature>
<gene>
    <name evidence="2" type="ORF">GCWU000324_02835</name>
</gene>
<dbReference type="SMART" id="SM00318">
    <property type="entry name" value="SNc"/>
    <property type="match status" value="1"/>
</dbReference>
<proteinExistence type="predicted"/>
<dbReference type="PROSITE" id="PS01123">
    <property type="entry name" value="TNASE_1"/>
    <property type="match status" value="1"/>
</dbReference>
<name>C4GMA2_9NEIS</name>
<dbReference type="SUPFAM" id="SSF50199">
    <property type="entry name" value="Staphylococcal nuclease"/>
    <property type="match status" value="1"/>
</dbReference>
<dbReference type="PANTHER" id="PTHR12302">
    <property type="entry name" value="EBNA2 BINDING PROTEIN P100"/>
    <property type="match status" value="1"/>
</dbReference>
<dbReference type="Gene3D" id="2.40.50.90">
    <property type="match status" value="1"/>
</dbReference>
<dbReference type="InterPro" id="IPR035437">
    <property type="entry name" value="SNase_OB-fold_sf"/>
</dbReference>
<dbReference type="Proteomes" id="UP000003009">
    <property type="component" value="Unassembled WGS sequence"/>
</dbReference>
<dbReference type="InterPro" id="IPR016071">
    <property type="entry name" value="Staphylococal_nuclease_OB-fold"/>
</dbReference>
<dbReference type="EMBL" id="ACJW02000007">
    <property type="protein sequence ID" value="EEP66860.1"/>
    <property type="molecule type" value="Genomic_DNA"/>
</dbReference>
<dbReference type="AlphaFoldDB" id="C4GMA2"/>
<accession>C4GMA2</accession>
<dbReference type="PROSITE" id="PS50830">
    <property type="entry name" value="TNASE_3"/>
    <property type="match status" value="1"/>
</dbReference>
<dbReference type="GO" id="GO:0004518">
    <property type="term" value="F:nuclease activity"/>
    <property type="evidence" value="ECO:0007669"/>
    <property type="project" value="InterPro"/>
</dbReference>
<dbReference type="Pfam" id="PF00565">
    <property type="entry name" value="SNase"/>
    <property type="match status" value="1"/>
</dbReference>
<protein>
    <submittedName>
        <fullName evidence="2">Nuclease-like protein</fullName>
    </submittedName>
</protein>
<dbReference type="STRING" id="629741.GCWU000324_02835"/>
<reference evidence="2" key="1">
    <citation type="submission" date="2009-04" db="EMBL/GenBank/DDBJ databases">
        <authorList>
            <person name="Weinstock G."/>
            <person name="Sodergren E."/>
            <person name="Clifton S."/>
            <person name="Fulton L."/>
            <person name="Fulton B."/>
            <person name="Courtney L."/>
            <person name="Fronick C."/>
            <person name="Harrison M."/>
            <person name="Strong C."/>
            <person name="Farmer C."/>
            <person name="Delahaunty K."/>
            <person name="Markovic C."/>
            <person name="Hall O."/>
            <person name="Minx P."/>
            <person name="Tomlinson C."/>
            <person name="Mitreva M."/>
            <person name="Nelson J."/>
            <person name="Hou S."/>
            <person name="Wollam A."/>
            <person name="Pepin K.H."/>
            <person name="Johnson M."/>
            <person name="Bhonagiri V."/>
            <person name="Nash W.E."/>
            <person name="Warren W."/>
            <person name="Chinwalla A."/>
            <person name="Mardis E.R."/>
            <person name="Wilson R.K."/>
        </authorList>
    </citation>
    <scope>NUCLEOTIDE SEQUENCE [LARGE SCALE GENOMIC DNA]</scope>
    <source>
        <strain evidence="2">ATCC 51147</strain>
    </source>
</reference>
<dbReference type="HOGENOM" id="CLU_046484_7_4_4"/>
<dbReference type="InterPro" id="IPR002071">
    <property type="entry name" value="Thermonucl_AS"/>
</dbReference>
<evidence type="ECO:0000259" key="1">
    <source>
        <dbReference type="PROSITE" id="PS50830"/>
    </source>
</evidence>
<sequence>MVEPLQGASYRAAFPFNRTTQTIETMKHTLPLFALLLPLAACAQLPISYTARVTGVHDGDTVRVTDAHGAKRRIRLAYIDAPELDQAHGIASRDALRQLVERQTVRLTIHDTDRYQRQIATITLGGQDINRAQIENGNAWHYRSIARKRQNPTDYAQYSQAEARAKQERIGLWHGKNPLAPWAYRQQQRAAMMQENNGAMR</sequence>
<comment type="caution">
    <text evidence="2">The sequence shown here is derived from an EMBL/GenBank/DDBJ whole genome shotgun (WGS) entry which is preliminary data.</text>
</comment>
<organism evidence="2 3">
    <name type="scientific">Kingella oralis ATCC 51147</name>
    <dbReference type="NCBI Taxonomy" id="629741"/>
    <lineage>
        <taxon>Bacteria</taxon>
        <taxon>Pseudomonadati</taxon>
        <taxon>Pseudomonadota</taxon>
        <taxon>Betaproteobacteria</taxon>
        <taxon>Neisseriales</taxon>
        <taxon>Neisseriaceae</taxon>
        <taxon>Kingella</taxon>
    </lineage>
</organism>
<dbReference type="PANTHER" id="PTHR12302:SF26">
    <property type="entry name" value="BLR1266 PROTEIN"/>
    <property type="match status" value="1"/>
</dbReference>
<keyword evidence="3" id="KW-1185">Reference proteome</keyword>
<evidence type="ECO:0000313" key="2">
    <source>
        <dbReference type="EMBL" id="EEP66860.1"/>
    </source>
</evidence>
<evidence type="ECO:0000313" key="3">
    <source>
        <dbReference type="Proteomes" id="UP000003009"/>
    </source>
</evidence>